<dbReference type="Gene3D" id="2.40.160.60">
    <property type="entry name" value="Outer membrane protein transport protein (OMPP1/FadL/TodX)"/>
    <property type="match status" value="1"/>
</dbReference>
<dbReference type="GO" id="GO:0009279">
    <property type="term" value="C:cell outer membrane"/>
    <property type="evidence" value="ECO:0007669"/>
    <property type="project" value="UniProtKB-SubCell"/>
</dbReference>
<evidence type="ECO:0000256" key="4">
    <source>
        <dbReference type="ARBA" id="ARBA00022692"/>
    </source>
</evidence>
<comment type="similarity">
    <text evidence="2">Belongs to the OmpP1/FadL family.</text>
</comment>
<keyword evidence="10" id="KW-1185">Reference proteome</keyword>
<feature type="signal peptide" evidence="8">
    <location>
        <begin position="1"/>
        <end position="25"/>
    </location>
</feature>
<dbReference type="PANTHER" id="PTHR35093:SF8">
    <property type="entry name" value="OUTER MEMBRANE PROTEIN NMB0088-RELATED"/>
    <property type="match status" value="1"/>
</dbReference>
<keyword evidence="5 8" id="KW-0732">Signal</keyword>
<comment type="subcellular location">
    <subcellularLocation>
        <location evidence="1">Cell outer membrane</location>
        <topology evidence="1">Multi-pass membrane protein</topology>
    </subcellularLocation>
</comment>
<keyword evidence="3" id="KW-1134">Transmembrane beta strand</keyword>
<evidence type="ECO:0000313" key="10">
    <source>
        <dbReference type="Proteomes" id="UP001165393"/>
    </source>
</evidence>
<dbReference type="RefSeq" id="WP_251260573.1">
    <property type="nucleotide sequence ID" value="NZ_JAMQGP010000002.1"/>
</dbReference>
<organism evidence="9 10">
    <name type="scientific">Echinimonas agarilytica</name>
    <dbReference type="NCBI Taxonomy" id="1215918"/>
    <lineage>
        <taxon>Bacteria</taxon>
        <taxon>Pseudomonadati</taxon>
        <taxon>Pseudomonadota</taxon>
        <taxon>Gammaproteobacteria</taxon>
        <taxon>Alteromonadales</taxon>
        <taxon>Echinimonadaceae</taxon>
        <taxon>Echinimonas</taxon>
    </lineage>
</organism>
<reference evidence="9 10" key="1">
    <citation type="journal article" date="2013" name="Antonie Van Leeuwenhoek">
        <title>Echinimonas agarilytica gen. nov., sp. nov., a new gammaproteobacterium isolated from the sea urchin Strongylocentrotus intermedius.</title>
        <authorList>
            <person name="Nedashkovskaya O.I."/>
            <person name="Stenkova A.M."/>
            <person name="Zhukova N.V."/>
            <person name="Van Trappen S."/>
            <person name="Lee J.S."/>
            <person name="Kim S.B."/>
        </authorList>
    </citation>
    <scope>NUCLEOTIDE SEQUENCE [LARGE SCALE GENOMIC DNA]</scope>
    <source>
        <strain evidence="9 10">KMM 6351</strain>
    </source>
</reference>
<protein>
    <submittedName>
        <fullName evidence="9">Outer membrane protein transport protein</fullName>
    </submittedName>
</protein>
<dbReference type="EMBL" id="JAMQGP010000002">
    <property type="protein sequence ID" value="MCM2679214.1"/>
    <property type="molecule type" value="Genomic_DNA"/>
</dbReference>
<evidence type="ECO:0000256" key="2">
    <source>
        <dbReference type="ARBA" id="ARBA00008163"/>
    </source>
</evidence>
<accession>A0AA41W619</accession>
<evidence type="ECO:0000256" key="8">
    <source>
        <dbReference type="SAM" id="SignalP"/>
    </source>
</evidence>
<dbReference type="Pfam" id="PF03349">
    <property type="entry name" value="Toluene_X"/>
    <property type="match status" value="1"/>
</dbReference>
<evidence type="ECO:0000256" key="5">
    <source>
        <dbReference type="ARBA" id="ARBA00022729"/>
    </source>
</evidence>
<evidence type="ECO:0000256" key="3">
    <source>
        <dbReference type="ARBA" id="ARBA00022452"/>
    </source>
</evidence>
<feature type="chain" id="PRO_5041339141" evidence="8">
    <location>
        <begin position="26"/>
        <end position="477"/>
    </location>
</feature>
<evidence type="ECO:0000313" key="9">
    <source>
        <dbReference type="EMBL" id="MCM2679214.1"/>
    </source>
</evidence>
<dbReference type="GO" id="GO:0015483">
    <property type="term" value="F:long-chain fatty acid transporting porin activity"/>
    <property type="evidence" value="ECO:0007669"/>
    <property type="project" value="TreeGrafter"/>
</dbReference>
<proteinExistence type="inferred from homology"/>
<name>A0AA41W619_9GAMM</name>
<dbReference type="PANTHER" id="PTHR35093">
    <property type="entry name" value="OUTER MEMBRANE PROTEIN NMB0088-RELATED"/>
    <property type="match status" value="1"/>
</dbReference>
<evidence type="ECO:0000256" key="1">
    <source>
        <dbReference type="ARBA" id="ARBA00004571"/>
    </source>
</evidence>
<evidence type="ECO:0000256" key="6">
    <source>
        <dbReference type="ARBA" id="ARBA00023136"/>
    </source>
</evidence>
<evidence type="ECO:0000256" key="7">
    <source>
        <dbReference type="ARBA" id="ARBA00023237"/>
    </source>
</evidence>
<sequence>MKILSTPCAIAVGCAFSILSPQVIAAGFQIHEHSANGLGRAFAGEAATVENASILARNPAAMSRFGTISMSGQLTYINPSVDLKGTTTNHLAEGYNTLAPIASGLSGQQLPSVDSQRPANAEDFAPSAVVPSFAVIVPINERWHVGLATFSNFGLSTEFSEGFNATEYGQKTELITININPNISYQVNQELSIGLGVNAVYADGSIRSSTPLYFNDDNAAYGAYNSIANGLNPQLPDGAQLPNLPQIPGGAKIGDVSGDGWDWGWNIGLLWAPTPDTDIGLTYRSEVNVDLEGDFNSDLLQMSNVPGSLGLDLPALAEFAVNHRMDDQWSVQASLNYTGWGTFEELTVDFDETTPIGDDILLKEENFEHSWRASLGLTYIMDEHWTIRGGYAYDDSPVKDEYRTISIPDTSRQWFTAGFTYELDKSSSIDVGAAFIHGRKESVHEEFLVDGSPITTLDATLDKVNAYLFSAQYNYAF</sequence>
<keyword evidence="4" id="KW-0812">Transmembrane</keyword>
<keyword evidence="6" id="KW-0472">Membrane</keyword>
<dbReference type="InterPro" id="IPR005017">
    <property type="entry name" value="OMPP1/FadL/TodX"/>
</dbReference>
<comment type="caution">
    <text evidence="9">The sequence shown here is derived from an EMBL/GenBank/DDBJ whole genome shotgun (WGS) entry which is preliminary data.</text>
</comment>
<dbReference type="SUPFAM" id="SSF56935">
    <property type="entry name" value="Porins"/>
    <property type="match status" value="1"/>
</dbReference>
<dbReference type="AlphaFoldDB" id="A0AA41W619"/>
<gene>
    <name evidence="9" type="ORF">NAF29_05925</name>
</gene>
<keyword evidence="7" id="KW-0998">Cell outer membrane</keyword>
<dbReference type="Proteomes" id="UP001165393">
    <property type="component" value="Unassembled WGS sequence"/>
</dbReference>